<gene>
    <name evidence="1" type="ORF">GWK47_043571</name>
</gene>
<dbReference type="AlphaFoldDB" id="A0A8J5CW31"/>
<reference evidence="1" key="1">
    <citation type="submission" date="2020-07" db="EMBL/GenBank/DDBJ databases">
        <title>The High-quality genome of the commercially important snow crab, Chionoecetes opilio.</title>
        <authorList>
            <person name="Jeong J.-H."/>
            <person name="Ryu S."/>
        </authorList>
    </citation>
    <scope>NUCLEOTIDE SEQUENCE</scope>
    <source>
        <strain evidence="1">MADBK_172401_WGS</strain>
        <tissue evidence="1">Digestive gland</tissue>
    </source>
</reference>
<evidence type="ECO:0000313" key="1">
    <source>
        <dbReference type="EMBL" id="KAG0722926.1"/>
    </source>
</evidence>
<proteinExistence type="predicted"/>
<comment type="caution">
    <text evidence="1">The sequence shown here is derived from an EMBL/GenBank/DDBJ whole genome shotgun (WGS) entry which is preliminary data.</text>
</comment>
<evidence type="ECO:0000313" key="2">
    <source>
        <dbReference type="Proteomes" id="UP000770661"/>
    </source>
</evidence>
<sequence length="166" mass="18675">MEEVCAADKIKLEREVDIARICSDHFQRDCYSNWMKVSMRNVAKLDLKDKFQVPTIYPEGTCSTLASTKTRAKNLTPAPGPVPSCQTPDGHGMNTKTKTLLWLFDKCPPIFSVPGNHGFTGPYPPTGEQVLLQYHGYHKQLQQASHLQSSALDAARLVTKDLQDWW</sequence>
<keyword evidence="2" id="KW-1185">Reference proteome</keyword>
<accession>A0A8J5CW31</accession>
<dbReference type="EMBL" id="JACEEZ010008894">
    <property type="protein sequence ID" value="KAG0722926.1"/>
    <property type="molecule type" value="Genomic_DNA"/>
</dbReference>
<name>A0A8J5CW31_CHIOP</name>
<evidence type="ECO:0008006" key="3">
    <source>
        <dbReference type="Google" id="ProtNLM"/>
    </source>
</evidence>
<protein>
    <recommendedName>
        <fullName evidence="3">THAP-type domain-containing protein</fullName>
    </recommendedName>
</protein>
<dbReference type="Proteomes" id="UP000770661">
    <property type="component" value="Unassembled WGS sequence"/>
</dbReference>
<dbReference type="OrthoDB" id="4327074at2759"/>
<organism evidence="1 2">
    <name type="scientific">Chionoecetes opilio</name>
    <name type="common">Atlantic snow crab</name>
    <name type="synonym">Cancer opilio</name>
    <dbReference type="NCBI Taxonomy" id="41210"/>
    <lineage>
        <taxon>Eukaryota</taxon>
        <taxon>Metazoa</taxon>
        <taxon>Ecdysozoa</taxon>
        <taxon>Arthropoda</taxon>
        <taxon>Crustacea</taxon>
        <taxon>Multicrustacea</taxon>
        <taxon>Malacostraca</taxon>
        <taxon>Eumalacostraca</taxon>
        <taxon>Eucarida</taxon>
        <taxon>Decapoda</taxon>
        <taxon>Pleocyemata</taxon>
        <taxon>Brachyura</taxon>
        <taxon>Eubrachyura</taxon>
        <taxon>Majoidea</taxon>
        <taxon>Majidae</taxon>
        <taxon>Chionoecetes</taxon>
    </lineage>
</organism>